<name>A0ACC0BY17_CATRO</name>
<accession>A0ACC0BY17</accession>
<reference evidence="2" key="1">
    <citation type="journal article" date="2023" name="Nat. Plants">
        <title>Single-cell RNA sequencing provides a high-resolution roadmap for understanding the multicellular compartmentation of specialized metabolism.</title>
        <authorList>
            <person name="Sun S."/>
            <person name="Shen X."/>
            <person name="Li Y."/>
            <person name="Li Y."/>
            <person name="Wang S."/>
            <person name="Li R."/>
            <person name="Zhang H."/>
            <person name="Shen G."/>
            <person name="Guo B."/>
            <person name="Wei J."/>
            <person name="Xu J."/>
            <person name="St-Pierre B."/>
            <person name="Chen S."/>
            <person name="Sun C."/>
        </authorList>
    </citation>
    <scope>NUCLEOTIDE SEQUENCE [LARGE SCALE GENOMIC DNA]</scope>
</reference>
<dbReference type="Proteomes" id="UP001060085">
    <property type="component" value="Linkage Group LG02"/>
</dbReference>
<comment type="caution">
    <text evidence="1">The sequence shown here is derived from an EMBL/GenBank/DDBJ whole genome shotgun (WGS) entry which is preliminary data.</text>
</comment>
<protein>
    <submittedName>
        <fullName evidence="1">Uncharacterized protein</fullName>
    </submittedName>
</protein>
<proteinExistence type="predicted"/>
<organism evidence="1 2">
    <name type="scientific">Catharanthus roseus</name>
    <name type="common">Madagascar periwinkle</name>
    <name type="synonym">Vinca rosea</name>
    <dbReference type="NCBI Taxonomy" id="4058"/>
    <lineage>
        <taxon>Eukaryota</taxon>
        <taxon>Viridiplantae</taxon>
        <taxon>Streptophyta</taxon>
        <taxon>Embryophyta</taxon>
        <taxon>Tracheophyta</taxon>
        <taxon>Spermatophyta</taxon>
        <taxon>Magnoliopsida</taxon>
        <taxon>eudicotyledons</taxon>
        <taxon>Gunneridae</taxon>
        <taxon>Pentapetalae</taxon>
        <taxon>asterids</taxon>
        <taxon>lamiids</taxon>
        <taxon>Gentianales</taxon>
        <taxon>Apocynaceae</taxon>
        <taxon>Rauvolfioideae</taxon>
        <taxon>Vinceae</taxon>
        <taxon>Catharanthinae</taxon>
        <taxon>Catharanthus</taxon>
    </lineage>
</organism>
<evidence type="ECO:0000313" key="1">
    <source>
        <dbReference type="EMBL" id="KAI5677545.1"/>
    </source>
</evidence>
<gene>
    <name evidence="1" type="ORF">M9H77_08495</name>
</gene>
<evidence type="ECO:0000313" key="2">
    <source>
        <dbReference type="Proteomes" id="UP001060085"/>
    </source>
</evidence>
<keyword evidence="2" id="KW-1185">Reference proteome</keyword>
<dbReference type="EMBL" id="CM044702">
    <property type="protein sequence ID" value="KAI5677545.1"/>
    <property type="molecule type" value="Genomic_DNA"/>
</dbReference>
<sequence length="117" mass="13188">MATGRQLRFPVLQTLKNKKIVGYAIPAVEDRRVTFDVKTTIKYGRDNLSLSDAKEAVKSKHLDLWKKNKNNGENLFVSGRPDKSYVSQTSLRAFAIDFVIVGTSSASLLSMSQMHRR</sequence>